<name>A0A815TCZ5_9BILA</name>
<accession>A0A815TCZ5</accession>
<reference evidence="1" key="1">
    <citation type="submission" date="2021-02" db="EMBL/GenBank/DDBJ databases">
        <authorList>
            <person name="Nowell W R."/>
        </authorList>
    </citation>
    <scope>NUCLEOTIDE SEQUENCE</scope>
</reference>
<proteinExistence type="predicted"/>
<evidence type="ECO:0000313" key="1">
    <source>
        <dbReference type="EMBL" id="CAF1503471.1"/>
    </source>
</evidence>
<dbReference type="EMBL" id="CAJNOE010003493">
    <property type="protein sequence ID" value="CAF1503471.1"/>
    <property type="molecule type" value="Genomic_DNA"/>
</dbReference>
<dbReference type="AlphaFoldDB" id="A0A815TCZ5"/>
<organism evidence="1 2">
    <name type="scientific">Adineta steineri</name>
    <dbReference type="NCBI Taxonomy" id="433720"/>
    <lineage>
        <taxon>Eukaryota</taxon>
        <taxon>Metazoa</taxon>
        <taxon>Spiralia</taxon>
        <taxon>Gnathifera</taxon>
        <taxon>Rotifera</taxon>
        <taxon>Eurotatoria</taxon>
        <taxon>Bdelloidea</taxon>
        <taxon>Adinetida</taxon>
        <taxon>Adinetidae</taxon>
        <taxon>Adineta</taxon>
    </lineage>
</organism>
<protein>
    <submittedName>
        <fullName evidence="1">Uncharacterized protein</fullName>
    </submittedName>
</protein>
<sequence length="67" mass="8235">SFYLYAKLSNKRIDNQRILSSFENIYFLKRNLSFGMHHGYFYTLPFYFLNLHDFPQDFRQIQSNNSK</sequence>
<evidence type="ECO:0000313" key="2">
    <source>
        <dbReference type="Proteomes" id="UP000663860"/>
    </source>
</evidence>
<feature type="non-terminal residue" evidence="1">
    <location>
        <position position="1"/>
    </location>
</feature>
<gene>
    <name evidence="1" type="ORF">IZO911_LOCUS45118</name>
</gene>
<comment type="caution">
    <text evidence="1">The sequence shown here is derived from an EMBL/GenBank/DDBJ whole genome shotgun (WGS) entry which is preliminary data.</text>
</comment>
<dbReference type="Proteomes" id="UP000663860">
    <property type="component" value="Unassembled WGS sequence"/>
</dbReference>